<keyword evidence="3" id="KW-0808">Transferase</keyword>
<feature type="domain" description="Sphingomyelin synthase-like" evidence="10">
    <location>
        <begin position="93"/>
        <end position="150"/>
    </location>
</feature>
<organism evidence="11">
    <name type="scientific">Blastocystis hominis</name>
    <dbReference type="NCBI Taxonomy" id="12968"/>
    <lineage>
        <taxon>Eukaryota</taxon>
        <taxon>Sar</taxon>
        <taxon>Stramenopiles</taxon>
        <taxon>Bigyra</taxon>
        <taxon>Opalozoa</taxon>
        <taxon>Opalinata</taxon>
        <taxon>Blastocystidae</taxon>
        <taxon>Blastocystis</taxon>
    </lineage>
</organism>
<dbReference type="InParanoid" id="D8LY10"/>
<keyword evidence="5" id="KW-0746">Sphingolipid metabolism</keyword>
<dbReference type="GO" id="GO:0033188">
    <property type="term" value="F:sphingomyelin synthase activity"/>
    <property type="evidence" value="ECO:0007669"/>
    <property type="project" value="TreeGrafter"/>
</dbReference>
<dbReference type="Proteomes" id="UP000008312">
    <property type="component" value="Unassembled WGS sequence"/>
</dbReference>
<evidence type="ECO:0000256" key="7">
    <source>
        <dbReference type="ARBA" id="ARBA00023098"/>
    </source>
</evidence>
<evidence type="ECO:0000256" key="1">
    <source>
        <dbReference type="ARBA" id="ARBA00004141"/>
    </source>
</evidence>
<feature type="transmembrane region" description="Helical" evidence="9">
    <location>
        <begin position="14"/>
        <end position="34"/>
    </location>
</feature>
<sequence>MINNNDDFLLLRRILFMLGITALLRPFIFCMTSLPDPSEYNPSRSYLFLLSLYLVNVLNTTSEEQKPEEITLAQVVNYTFTRLHNPQDIETSGDMLFSGHTRYLITAVCAYASMIRAENAHIFVPLFLSRFHYSVDVFMAILIVVLLWMVICESSMLAEVATDKAQLPYISRWLICFMGWLKD</sequence>
<evidence type="ECO:0000256" key="6">
    <source>
        <dbReference type="ARBA" id="ARBA00022989"/>
    </source>
</evidence>
<evidence type="ECO:0000313" key="12">
    <source>
        <dbReference type="Proteomes" id="UP000008312"/>
    </source>
</evidence>
<accession>D8LY10</accession>
<dbReference type="InterPro" id="IPR045221">
    <property type="entry name" value="Sphingomyelin_synth-like"/>
</dbReference>
<keyword evidence="12" id="KW-1185">Reference proteome</keyword>
<dbReference type="GO" id="GO:0047493">
    <property type="term" value="F:ceramide cholinephosphotransferase activity"/>
    <property type="evidence" value="ECO:0007669"/>
    <property type="project" value="TreeGrafter"/>
</dbReference>
<dbReference type="OrthoDB" id="346910at2759"/>
<evidence type="ECO:0000259" key="10">
    <source>
        <dbReference type="Pfam" id="PF14360"/>
    </source>
</evidence>
<feature type="transmembrane region" description="Helical" evidence="9">
    <location>
        <begin position="131"/>
        <end position="151"/>
    </location>
</feature>
<dbReference type="PANTHER" id="PTHR21290">
    <property type="entry name" value="SPHINGOMYELIN SYNTHETASE"/>
    <property type="match status" value="1"/>
</dbReference>
<evidence type="ECO:0000313" key="11">
    <source>
        <dbReference type="EMBL" id="CBK20465.2"/>
    </source>
</evidence>
<name>D8LY10_BLAHO</name>
<dbReference type="GO" id="GO:0005789">
    <property type="term" value="C:endoplasmic reticulum membrane"/>
    <property type="evidence" value="ECO:0007669"/>
    <property type="project" value="TreeGrafter"/>
</dbReference>
<dbReference type="PANTHER" id="PTHR21290:SF25">
    <property type="entry name" value="SPHINGOMYELIN SYNTHASE-RELATED PROTEIN 1"/>
    <property type="match status" value="1"/>
</dbReference>
<dbReference type="EMBL" id="FN668639">
    <property type="protein sequence ID" value="CBK20465.2"/>
    <property type="molecule type" value="Genomic_DNA"/>
</dbReference>
<dbReference type="GO" id="GO:0046513">
    <property type="term" value="P:ceramide biosynthetic process"/>
    <property type="evidence" value="ECO:0007669"/>
    <property type="project" value="TreeGrafter"/>
</dbReference>
<evidence type="ECO:0000256" key="2">
    <source>
        <dbReference type="ARBA" id="ARBA00005441"/>
    </source>
</evidence>
<evidence type="ECO:0000256" key="8">
    <source>
        <dbReference type="ARBA" id="ARBA00023136"/>
    </source>
</evidence>
<reference evidence="11" key="1">
    <citation type="submission" date="2010-02" db="EMBL/GenBank/DDBJ databases">
        <title>Sequencing and annotation of the Blastocystis hominis genome.</title>
        <authorList>
            <person name="Wincker P."/>
        </authorList>
    </citation>
    <scope>NUCLEOTIDE SEQUENCE</scope>
    <source>
        <strain evidence="11">Singapore isolate B</strain>
    </source>
</reference>
<evidence type="ECO:0000256" key="3">
    <source>
        <dbReference type="ARBA" id="ARBA00022679"/>
    </source>
</evidence>
<keyword evidence="4 9" id="KW-0812">Transmembrane</keyword>
<comment type="subcellular location">
    <subcellularLocation>
        <location evidence="1">Membrane</location>
        <topology evidence="1">Multi-pass membrane protein</topology>
    </subcellularLocation>
</comment>
<protein>
    <recommendedName>
        <fullName evidence="10">Sphingomyelin synthase-like domain-containing protein</fullName>
    </recommendedName>
</protein>
<comment type="similarity">
    <text evidence="2">Belongs to the sphingomyelin synthase family.</text>
</comment>
<dbReference type="GO" id="GO:0000139">
    <property type="term" value="C:Golgi membrane"/>
    <property type="evidence" value="ECO:0007669"/>
    <property type="project" value="TreeGrafter"/>
</dbReference>
<keyword evidence="8 9" id="KW-0472">Membrane</keyword>
<evidence type="ECO:0000256" key="9">
    <source>
        <dbReference type="SAM" id="Phobius"/>
    </source>
</evidence>
<dbReference type="GO" id="GO:0005886">
    <property type="term" value="C:plasma membrane"/>
    <property type="evidence" value="ECO:0007669"/>
    <property type="project" value="TreeGrafter"/>
</dbReference>
<dbReference type="InterPro" id="IPR025749">
    <property type="entry name" value="Sphingomyelin_synth-like_dom"/>
</dbReference>
<gene>
    <name evidence="11" type="ORF">GSBLH_T00006121001</name>
</gene>
<dbReference type="Pfam" id="PF14360">
    <property type="entry name" value="PAP2_C"/>
    <property type="match status" value="1"/>
</dbReference>
<dbReference type="AlphaFoldDB" id="D8LY10"/>
<dbReference type="RefSeq" id="XP_012894513.1">
    <property type="nucleotide sequence ID" value="XM_013039059.1"/>
</dbReference>
<proteinExistence type="inferred from homology"/>
<keyword evidence="7" id="KW-0443">Lipid metabolism</keyword>
<evidence type="ECO:0000256" key="4">
    <source>
        <dbReference type="ARBA" id="ARBA00022692"/>
    </source>
</evidence>
<evidence type="ECO:0000256" key="5">
    <source>
        <dbReference type="ARBA" id="ARBA00022919"/>
    </source>
</evidence>
<keyword evidence="6 9" id="KW-1133">Transmembrane helix</keyword>
<dbReference type="GeneID" id="24922246"/>